<accession>A0A6M3JLR2</accession>
<dbReference type="EMBL" id="MT141735">
    <property type="protein sequence ID" value="QJA69777.1"/>
    <property type="molecule type" value="Genomic_DNA"/>
</dbReference>
<dbReference type="AlphaFoldDB" id="A0A6M3JLR2"/>
<organism evidence="1">
    <name type="scientific">viral metagenome</name>
    <dbReference type="NCBI Taxonomy" id="1070528"/>
    <lineage>
        <taxon>unclassified sequences</taxon>
        <taxon>metagenomes</taxon>
        <taxon>organismal metagenomes</taxon>
    </lineage>
</organism>
<gene>
    <name evidence="1" type="ORF">MM415A04315_0009</name>
</gene>
<name>A0A6M3JLR2_9ZZZZ</name>
<evidence type="ECO:0000313" key="1">
    <source>
        <dbReference type="EMBL" id="QJA69777.1"/>
    </source>
</evidence>
<sequence>METNEKCETCKFRIGSKCKRTGVYISENDWCPEYKVTARAKQLNFNCNWLINKIDIMHDILCPGELGTWQEKTQQVVDAIKKLKGRRNNASL</sequence>
<proteinExistence type="predicted"/>
<protein>
    <submittedName>
        <fullName evidence="1">Uncharacterized protein</fullName>
    </submittedName>
</protein>
<reference evidence="1" key="1">
    <citation type="submission" date="2020-03" db="EMBL/GenBank/DDBJ databases">
        <title>The deep terrestrial virosphere.</title>
        <authorList>
            <person name="Holmfeldt K."/>
            <person name="Nilsson E."/>
            <person name="Simone D."/>
            <person name="Lopez-Fernandez M."/>
            <person name="Wu X."/>
            <person name="de Brujin I."/>
            <person name="Lundin D."/>
            <person name="Andersson A."/>
            <person name="Bertilsson S."/>
            <person name="Dopson M."/>
        </authorList>
    </citation>
    <scope>NUCLEOTIDE SEQUENCE</scope>
    <source>
        <strain evidence="1">MM415A04315</strain>
    </source>
</reference>